<dbReference type="EMBL" id="JACJVJ010000002">
    <property type="protein sequence ID" value="MBC2778254.1"/>
    <property type="molecule type" value="Genomic_DNA"/>
</dbReference>
<gene>
    <name evidence="1" type="ORF">H6P80_11560</name>
</gene>
<dbReference type="AlphaFoldDB" id="A0A842I2Z2"/>
<reference evidence="1 2" key="1">
    <citation type="submission" date="2020-08" db="EMBL/GenBank/DDBJ databases">
        <title>Draft genome sequence of Parasphingopyxis sp. GrpM-11.</title>
        <authorList>
            <person name="Oh J."/>
            <person name="Roh D.-H."/>
        </authorList>
    </citation>
    <scope>NUCLEOTIDE SEQUENCE [LARGE SCALE GENOMIC DNA]</scope>
    <source>
        <strain evidence="1 2">GrpM-11</strain>
    </source>
</reference>
<comment type="caution">
    <text evidence="1">The sequence shown here is derived from an EMBL/GenBank/DDBJ whole genome shotgun (WGS) entry which is preliminary data.</text>
</comment>
<dbReference type="Proteomes" id="UP000564378">
    <property type="component" value="Unassembled WGS sequence"/>
</dbReference>
<keyword evidence="2" id="KW-1185">Reference proteome</keyword>
<protein>
    <submittedName>
        <fullName evidence="1">Uncharacterized protein</fullName>
    </submittedName>
</protein>
<evidence type="ECO:0000313" key="2">
    <source>
        <dbReference type="Proteomes" id="UP000564378"/>
    </source>
</evidence>
<name>A0A842I2Z2_9SPHN</name>
<accession>A0A842I2Z2</accession>
<proteinExistence type="predicted"/>
<organism evidence="1 2">
    <name type="scientific">Parasphingopyxis marina</name>
    <dbReference type="NCBI Taxonomy" id="2761622"/>
    <lineage>
        <taxon>Bacteria</taxon>
        <taxon>Pseudomonadati</taxon>
        <taxon>Pseudomonadota</taxon>
        <taxon>Alphaproteobacteria</taxon>
        <taxon>Sphingomonadales</taxon>
        <taxon>Sphingomonadaceae</taxon>
        <taxon>Parasphingopyxis</taxon>
    </lineage>
</organism>
<evidence type="ECO:0000313" key="1">
    <source>
        <dbReference type="EMBL" id="MBC2778254.1"/>
    </source>
</evidence>
<sequence>MLRHDVQQVIQSVGLDCREHGIVDRRRRARMAVREGEQVAIVFLGLCHAALQLRHRSGLKVYHRPHGSGF</sequence>